<comment type="caution">
    <text evidence="1">The sequence shown here is derived from an EMBL/GenBank/DDBJ whole genome shotgun (WGS) entry which is preliminary data.</text>
</comment>
<protein>
    <submittedName>
        <fullName evidence="1">Uncharacterized protein</fullName>
    </submittedName>
</protein>
<dbReference type="OrthoDB" id="380795at2157"/>
<sequence length="83" mass="9725">MEAIKQVVRIPKDHEIKIKVPPEVPENETIEVILIIKKRQDDFKEKIRELKKAAKDDLFLKDLKELSEDFRSVDLEGLEKDAV</sequence>
<proteinExistence type="predicted"/>
<accession>A0A062VCN5</accession>
<dbReference type="AlphaFoldDB" id="A0A062VCN5"/>
<dbReference type="EMBL" id="JMIY01000001">
    <property type="protein sequence ID" value="KCZ73010.1"/>
    <property type="molecule type" value="Genomic_DNA"/>
</dbReference>
<reference evidence="1 2" key="1">
    <citation type="journal article" date="2013" name="Nature">
        <title>Anaerobic oxidation of methane coupled to nitrate reduction in a novel archaeal lineage.</title>
        <authorList>
            <person name="Haroon M.F."/>
            <person name="Hu S."/>
            <person name="Shi Y."/>
            <person name="Imelfort M."/>
            <person name="Keller J."/>
            <person name="Hugenholtz P."/>
            <person name="Yuan Z."/>
            <person name="Tyson G.W."/>
        </authorList>
    </citation>
    <scope>NUCLEOTIDE SEQUENCE [LARGE SCALE GENOMIC DNA]</scope>
    <source>
        <strain evidence="1 2">ANME-2d</strain>
    </source>
</reference>
<evidence type="ECO:0000313" key="2">
    <source>
        <dbReference type="Proteomes" id="UP000027153"/>
    </source>
</evidence>
<keyword evidence="2" id="KW-1185">Reference proteome</keyword>
<organism evidence="1 2">
    <name type="scientific">Candidatus Methanoperedens nitratireducens</name>
    <dbReference type="NCBI Taxonomy" id="1392998"/>
    <lineage>
        <taxon>Archaea</taxon>
        <taxon>Methanobacteriati</taxon>
        <taxon>Methanobacteriota</taxon>
        <taxon>Stenosarchaea group</taxon>
        <taxon>Methanomicrobia</taxon>
        <taxon>Methanosarcinales</taxon>
        <taxon>ANME-2 cluster</taxon>
        <taxon>Candidatus Methanoperedentaceae</taxon>
        <taxon>Candidatus Methanoperedens</taxon>
    </lineage>
</organism>
<name>A0A062VCN5_9EURY</name>
<gene>
    <name evidence="1" type="ORF">ANME2D_00069</name>
</gene>
<evidence type="ECO:0000313" key="1">
    <source>
        <dbReference type="EMBL" id="KCZ73010.1"/>
    </source>
</evidence>
<dbReference type="Proteomes" id="UP000027153">
    <property type="component" value="Unassembled WGS sequence"/>
</dbReference>
<dbReference type="RefSeq" id="WP_048088220.1">
    <property type="nucleotide sequence ID" value="NZ_JMIY01000001.1"/>
</dbReference>